<dbReference type="InterPro" id="IPR010982">
    <property type="entry name" value="Lambda_DNA-bd_dom_sf"/>
</dbReference>
<reference evidence="2 3" key="1">
    <citation type="submission" date="2017-03" db="EMBL/GenBank/DDBJ databases">
        <title>Draft genome sequence of Streptomyces scabrisporus NF3, endophyte isolated from Amphipterygium adstringens.</title>
        <authorList>
            <person name="Vazquez M."/>
            <person name="Ceapa C.D."/>
            <person name="Rodriguez Luna D."/>
            <person name="Sanchez Esquivel S."/>
        </authorList>
    </citation>
    <scope>NUCLEOTIDE SEQUENCE [LARGE SCALE GENOMIC DNA]</scope>
    <source>
        <strain evidence="2 3">NF3</strain>
    </source>
</reference>
<feature type="domain" description="HTH cro/C1-type" evidence="1">
    <location>
        <begin position="12"/>
        <end position="65"/>
    </location>
</feature>
<organism evidence="2 3">
    <name type="scientific">Embleya scabrispora</name>
    <dbReference type="NCBI Taxonomy" id="159449"/>
    <lineage>
        <taxon>Bacteria</taxon>
        <taxon>Bacillati</taxon>
        <taxon>Actinomycetota</taxon>
        <taxon>Actinomycetes</taxon>
        <taxon>Kitasatosporales</taxon>
        <taxon>Streptomycetaceae</taxon>
        <taxon>Embleya</taxon>
    </lineage>
</organism>
<dbReference type="OrthoDB" id="3210663at2"/>
<dbReference type="EMBL" id="MWQN01000001">
    <property type="protein sequence ID" value="OPC82129.1"/>
    <property type="molecule type" value="Genomic_DNA"/>
</dbReference>
<evidence type="ECO:0000259" key="1">
    <source>
        <dbReference type="PROSITE" id="PS50943"/>
    </source>
</evidence>
<dbReference type="STRING" id="159449.B4N89_15325"/>
<dbReference type="AlphaFoldDB" id="A0A1T3NZ54"/>
<gene>
    <name evidence="2" type="ORF">B4N89_15325</name>
</gene>
<proteinExistence type="predicted"/>
<dbReference type="GO" id="GO:0003677">
    <property type="term" value="F:DNA binding"/>
    <property type="evidence" value="ECO:0007669"/>
    <property type="project" value="InterPro"/>
</dbReference>
<dbReference type="InterPro" id="IPR011990">
    <property type="entry name" value="TPR-like_helical_dom_sf"/>
</dbReference>
<dbReference type="InterPro" id="IPR001387">
    <property type="entry name" value="Cro/C1-type_HTH"/>
</dbReference>
<dbReference type="SUPFAM" id="SSF47413">
    <property type="entry name" value="lambda repressor-like DNA-binding domains"/>
    <property type="match status" value="1"/>
</dbReference>
<dbReference type="SMART" id="SM00530">
    <property type="entry name" value="HTH_XRE"/>
    <property type="match status" value="1"/>
</dbReference>
<keyword evidence="3" id="KW-1185">Reference proteome</keyword>
<dbReference type="Gene3D" id="1.25.40.10">
    <property type="entry name" value="Tetratricopeptide repeat domain"/>
    <property type="match status" value="1"/>
</dbReference>
<evidence type="ECO:0000313" key="3">
    <source>
        <dbReference type="Proteomes" id="UP000190037"/>
    </source>
</evidence>
<evidence type="ECO:0000313" key="2">
    <source>
        <dbReference type="EMBL" id="OPC82129.1"/>
    </source>
</evidence>
<dbReference type="Gene3D" id="1.10.260.40">
    <property type="entry name" value="lambda repressor-like DNA-binding domains"/>
    <property type="match status" value="1"/>
</dbReference>
<dbReference type="Pfam" id="PF01381">
    <property type="entry name" value="HTH_3"/>
    <property type="match status" value="1"/>
</dbReference>
<comment type="caution">
    <text evidence="2">The sequence shown here is derived from an EMBL/GenBank/DDBJ whole genome shotgun (WGS) entry which is preliminary data.</text>
</comment>
<dbReference type="Proteomes" id="UP000190037">
    <property type="component" value="Unassembled WGS sequence"/>
</dbReference>
<sequence>MADRTICEALGRARRRRGLTQEQLAEASGVSLGVIRKLECGDRLSARLATLHKLAAALGVPTTALLDTTPAATAGTPDVEPDGLLRLRQILNPVPGAAPDSTDETGEAPDATALRESVAQAVCLADATDFNTSARTLPTLLADAQSTLRHMETDEERASALRSLSTAYRLTGRFLIQLHYRDLAHAALTQAVRLAQDSCDIVLEGSVGITTTWLLIRERRLDEAEHLAVALSDAIEPRFRTATPWQLGTYGWLLLQAASAATRNNRPDVATELFRTARAAAVRIGPGSGRLAYEHRDFGTPLVSMKLAEQASVQGDARRVLKIAKSVPARSAATVEDYSRHRLDVANAYLEMKETGEALETLIEVRNGAPDWFRVQPFAKDVTSRLVEKRKRRMPTELVSIADDLGIAV</sequence>
<protein>
    <recommendedName>
        <fullName evidence="1">HTH cro/C1-type domain-containing protein</fullName>
    </recommendedName>
</protein>
<dbReference type="RefSeq" id="WP_078976399.1">
    <property type="nucleotide sequence ID" value="NZ_MWQN01000001.1"/>
</dbReference>
<dbReference type="PROSITE" id="PS50943">
    <property type="entry name" value="HTH_CROC1"/>
    <property type="match status" value="1"/>
</dbReference>
<name>A0A1T3NZ54_9ACTN</name>
<accession>A0A1T3NZ54</accession>
<dbReference type="CDD" id="cd00093">
    <property type="entry name" value="HTH_XRE"/>
    <property type="match status" value="1"/>
</dbReference>